<accession>A0ABR4L950</accession>
<dbReference type="EMBL" id="JBFXLQ010000076">
    <property type="protein sequence ID" value="KAL2861053.1"/>
    <property type="molecule type" value="Genomic_DNA"/>
</dbReference>
<dbReference type="RefSeq" id="XP_070880947.1">
    <property type="nucleotide sequence ID" value="XM_071030514.1"/>
</dbReference>
<comment type="caution">
    <text evidence="3">The sequence shown here is derived from an EMBL/GenBank/DDBJ whole genome shotgun (WGS) entry which is preliminary data.</text>
</comment>
<evidence type="ECO:0000313" key="3">
    <source>
        <dbReference type="EMBL" id="KAL2861053.1"/>
    </source>
</evidence>
<protein>
    <submittedName>
        <fullName evidence="3">Uncharacterized protein</fullName>
    </submittedName>
</protein>
<reference evidence="3 4" key="1">
    <citation type="submission" date="2024-07" db="EMBL/GenBank/DDBJ databases">
        <title>Section-level genome sequencing and comparative genomics of Aspergillus sections Usti and Cavernicolus.</title>
        <authorList>
            <consortium name="Lawrence Berkeley National Laboratory"/>
            <person name="Nybo J.L."/>
            <person name="Vesth T.C."/>
            <person name="Theobald S."/>
            <person name="Frisvad J.C."/>
            <person name="Larsen T.O."/>
            <person name="Kjaerboelling I."/>
            <person name="Rothschild-Mancinelli K."/>
            <person name="Lyhne E.K."/>
            <person name="Kogle M.E."/>
            <person name="Barry K."/>
            <person name="Clum A."/>
            <person name="Na H."/>
            <person name="Ledsgaard L."/>
            <person name="Lin J."/>
            <person name="Lipzen A."/>
            <person name="Kuo A."/>
            <person name="Riley R."/>
            <person name="Mondo S."/>
            <person name="Labutti K."/>
            <person name="Haridas S."/>
            <person name="Pangalinan J."/>
            <person name="Salamov A.A."/>
            <person name="Simmons B.A."/>
            <person name="Magnuson J.K."/>
            <person name="Chen J."/>
            <person name="Drula E."/>
            <person name="Henrissat B."/>
            <person name="Wiebenga A."/>
            <person name="Lubbers R.J."/>
            <person name="Gomes A.C."/>
            <person name="Macurrencykelacurrency M.R."/>
            <person name="Stajich J."/>
            <person name="Grigoriev I.V."/>
            <person name="Mortensen U.H."/>
            <person name="De Vries R.P."/>
            <person name="Baker S.E."/>
            <person name="Andersen M.R."/>
        </authorList>
    </citation>
    <scope>NUCLEOTIDE SEQUENCE [LARGE SCALE GENOMIC DNA]</scope>
    <source>
        <strain evidence="3 4">CBS 449.75</strain>
    </source>
</reference>
<dbReference type="Proteomes" id="UP001610432">
    <property type="component" value="Unassembled WGS sequence"/>
</dbReference>
<evidence type="ECO:0000256" key="2">
    <source>
        <dbReference type="SAM" id="SignalP"/>
    </source>
</evidence>
<gene>
    <name evidence="3" type="ORF">BJX67DRAFT_367350</name>
</gene>
<feature type="region of interest" description="Disordered" evidence="1">
    <location>
        <begin position="62"/>
        <end position="87"/>
    </location>
</feature>
<feature type="chain" id="PRO_5046106978" evidence="2">
    <location>
        <begin position="23"/>
        <end position="100"/>
    </location>
</feature>
<feature type="compositionally biased region" description="Polar residues" evidence="1">
    <location>
        <begin position="67"/>
        <end position="83"/>
    </location>
</feature>
<organism evidence="3 4">
    <name type="scientific">Aspergillus lucknowensis</name>
    <dbReference type="NCBI Taxonomy" id="176173"/>
    <lineage>
        <taxon>Eukaryota</taxon>
        <taxon>Fungi</taxon>
        <taxon>Dikarya</taxon>
        <taxon>Ascomycota</taxon>
        <taxon>Pezizomycotina</taxon>
        <taxon>Eurotiomycetes</taxon>
        <taxon>Eurotiomycetidae</taxon>
        <taxon>Eurotiales</taxon>
        <taxon>Aspergillaceae</taxon>
        <taxon>Aspergillus</taxon>
        <taxon>Aspergillus subgen. Nidulantes</taxon>
    </lineage>
</organism>
<evidence type="ECO:0000313" key="4">
    <source>
        <dbReference type="Proteomes" id="UP001610432"/>
    </source>
</evidence>
<name>A0ABR4L950_9EURO</name>
<dbReference type="GeneID" id="98145586"/>
<keyword evidence="2" id="KW-0732">Signal</keyword>
<feature type="signal peptide" evidence="2">
    <location>
        <begin position="1"/>
        <end position="22"/>
    </location>
</feature>
<proteinExistence type="predicted"/>
<sequence length="100" mass="11006">MQFILASCCPFSFHQLAFLVSGESVCGVLISTTKLEPEHSEPSTPIPDDLVLYLLFDDQPFHPPSPDTRSQGLHCSRSSNTMEPNEGYSDLAHLVNDVSI</sequence>
<evidence type="ECO:0000256" key="1">
    <source>
        <dbReference type="SAM" id="MobiDB-lite"/>
    </source>
</evidence>
<keyword evidence="4" id="KW-1185">Reference proteome</keyword>
<feature type="non-terminal residue" evidence="3">
    <location>
        <position position="100"/>
    </location>
</feature>